<gene>
    <name evidence="3" type="primary">fabG_8</name>
    <name evidence="3" type="ORF">LOCC1_G005820</name>
</gene>
<dbReference type="Gene3D" id="3.40.50.720">
    <property type="entry name" value="NAD(P)-binding Rossmann-like Domain"/>
    <property type="match status" value="1"/>
</dbReference>
<dbReference type="SUPFAM" id="SSF51735">
    <property type="entry name" value="NAD(P)-binding Rossmann-fold domains"/>
    <property type="match status" value="1"/>
</dbReference>
<dbReference type="GO" id="GO:0016491">
    <property type="term" value="F:oxidoreductase activity"/>
    <property type="evidence" value="ECO:0007669"/>
    <property type="project" value="UniProtKB-KW"/>
</dbReference>
<dbReference type="PRINTS" id="PR00081">
    <property type="entry name" value="GDHRDH"/>
</dbReference>
<dbReference type="CDD" id="cd05233">
    <property type="entry name" value="SDR_c"/>
    <property type="match status" value="1"/>
</dbReference>
<name>A0A8H8RHR7_9HELO</name>
<dbReference type="Proteomes" id="UP000443090">
    <property type="component" value="Unassembled WGS sequence"/>
</dbReference>
<proteinExistence type="inferred from homology"/>
<evidence type="ECO:0000313" key="4">
    <source>
        <dbReference type="Proteomes" id="UP000443090"/>
    </source>
</evidence>
<reference evidence="3 4" key="1">
    <citation type="submission" date="2018-05" db="EMBL/GenBank/DDBJ databases">
        <title>Genome sequencing and assembly of the regulated plant pathogen Lachnellula willkommii and related sister species for the development of diagnostic species identification markers.</title>
        <authorList>
            <person name="Giroux E."/>
            <person name="Bilodeau G."/>
        </authorList>
    </citation>
    <scope>NUCLEOTIDE SEQUENCE [LARGE SCALE GENOMIC DNA]</scope>
    <source>
        <strain evidence="3 4">CBS 160.35</strain>
    </source>
</reference>
<evidence type="ECO:0000256" key="1">
    <source>
        <dbReference type="ARBA" id="ARBA00006484"/>
    </source>
</evidence>
<comment type="similarity">
    <text evidence="1">Belongs to the short-chain dehydrogenases/reductases (SDR) family.</text>
</comment>
<sequence>MVNNINYRGCWLSSRAELAQMVRQEPLPSHDGRPGERGSVVNIASQLGVVGRPNAPVEQLWGKVDTPMTQREPEFRKALEPAIAIAPMKRMGTAQEIADACLFLCSGKASFVQGHALVS</sequence>
<dbReference type="AlphaFoldDB" id="A0A8H8RHR7"/>
<dbReference type="OrthoDB" id="5840532at2759"/>
<keyword evidence="2" id="KW-0560">Oxidoreductase</keyword>
<accession>A0A8H8RHR7</accession>
<keyword evidence="4" id="KW-1185">Reference proteome</keyword>
<evidence type="ECO:0000313" key="3">
    <source>
        <dbReference type="EMBL" id="TVY35708.1"/>
    </source>
</evidence>
<protein>
    <submittedName>
        <fullName evidence="3">3-oxoacyl-[acyl-carrier-protein] reductase</fullName>
    </submittedName>
</protein>
<evidence type="ECO:0000256" key="2">
    <source>
        <dbReference type="ARBA" id="ARBA00023002"/>
    </source>
</evidence>
<comment type="caution">
    <text evidence="3">The sequence shown here is derived from an EMBL/GenBank/DDBJ whole genome shotgun (WGS) entry which is preliminary data.</text>
</comment>
<dbReference type="InterPro" id="IPR002347">
    <property type="entry name" value="SDR_fam"/>
</dbReference>
<dbReference type="InterPro" id="IPR036291">
    <property type="entry name" value="NAD(P)-bd_dom_sf"/>
</dbReference>
<dbReference type="Pfam" id="PF13561">
    <property type="entry name" value="adh_short_C2"/>
    <property type="match status" value="1"/>
</dbReference>
<dbReference type="PANTHER" id="PTHR24321">
    <property type="entry name" value="DEHYDROGENASES, SHORT CHAIN"/>
    <property type="match status" value="1"/>
</dbReference>
<dbReference type="PANTHER" id="PTHR24321:SF12">
    <property type="entry name" value="SHORT-CHAIN DEHYDROGENASE_REDUCTASE FAMILY, PUTATIVE (AFU_ORTHOLOGUE AFUA_5G14340)-RELATED"/>
    <property type="match status" value="1"/>
</dbReference>
<dbReference type="EMBL" id="QGMI01000936">
    <property type="protein sequence ID" value="TVY35708.1"/>
    <property type="molecule type" value="Genomic_DNA"/>
</dbReference>
<organism evidence="3 4">
    <name type="scientific">Lachnellula occidentalis</name>
    <dbReference type="NCBI Taxonomy" id="215460"/>
    <lineage>
        <taxon>Eukaryota</taxon>
        <taxon>Fungi</taxon>
        <taxon>Dikarya</taxon>
        <taxon>Ascomycota</taxon>
        <taxon>Pezizomycotina</taxon>
        <taxon>Leotiomycetes</taxon>
        <taxon>Helotiales</taxon>
        <taxon>Lachnaceae</taxon>
        <taxon>Lachnellula</taxon>
    </lineage>
</organism>